<dbReference type="CDD" id="cd06170">
    <property type="entry name" value="LuxR_C_like"/>
    <property type="match status" value="1"/>
</dbReference>
<keyword evidence="7" id="KW-1185">Reference proteome</keyword>
<protein>
    <submittedName>
        <fullName evidence="6">Transcriptional regulator, LuxR family</fullName>
    </submittedName>
</protein>
<evidence type="ECO:0000313" key="7">
    <source>
        <dbReference type="Proteomes" id="UP000229757"/>
    </source>
</evidence>
<evidence type="ECO:0000256" key="1">
    <source>
        <dbReference type="ARBA" id="ARBA00022553"/>
    </source>
</evidence>
<dbReference type="OrthoDB" id="9814495at2"/>
<dbReference type="InterPro" id="IPR000792">
    <property type="entry name" value="Tscrpt_reg_LuxR_C"/>
</dbReference>
<sequence>MTPYPFADQINILVADDHPLFRQALSEALSQTDHKIQIQQVQSLADTLIAAEAGDTDLILLDLKMPDCVGLMGLIELRARHPEIAIAVVTANESSQTMRKVKSAGAVGYLIKSMELDSLVAALNSLLKGERYFSLEGVEDPQDIDDDIDAMKKLASLTPKQQHVLSLISRGLLNKQIAYELDIKETTVKTHVSEIFRKLNIFNRTQAAIYNQYLNVPE</sequence>
<accession>A0A2K8KXD7</accession>
<dbReference type="SUPFAM" id="SSF52172">
    <property type="entry name" value="CheY-like"/>
    <property type="match status" value="1"/>
</dbReference>
<dbReference type="Pfam" id="PF00196">
    <property type="entry name" value="GerE"/>
    <property type="match status" value="1"/>
</dbReference>
<dbReference type="SMART" id="SM00448">
    <property type="entry name" value="REC"/>
    <property type="match status" value="1"/>
</dbReference>
<dbReference type="KEGG" id="rfo:REIFOR_02142"/>
<dbReference type="GO" id="GO:0006355">
    <property type="term" value="P:regulation of DNA-templated transcription"/>
    <property type="evidence" value="ECO:0007669"/>
    <property type="project" value="InterPro"/>
</dbReference>
<evidence type="ECO:0000256" key="2">
    <source>
        <dbReference type="ARBA" id="ARBA00023125"/>
    </source>
</evidence>
<dbReference type="InterPro" id="IPR001789">
    <property type="entry name" value="Sig_transdc_resp-reg_receiver"/>
</dbReference>
<dbReference type="SUPFAM" id="SSF46894">
    <property type="entry name" value="C-terminal effector domain of the bipartite response regulators"/>
    <property type="match status" value="1"/>
</dbReference>
<dbReference type="Proteomes" id="UP000229757">
    <property type="component" value="Chromosome"/>
</dbReference>
<dbReference type="Pfam" id="PF00072">
    <property type="entry name" value="Response_reg"/>
    <property type="match status" value="1"/>
</dbReference>
<name>A0A2K8KXD7_9GAMM</name>
<dbReference type="PROSITE" id="PS50110">
    <property type="entry name" value="RESPONSE_REGULATORY"/>
    <property type="match status" value="1"/>
</dbReference>
<proteinExistence type="predicted"/>
<dbReference type="SMART" id="SM00421">
    <property type="entry name" value="HTH_LUXR"/>
    <property type="match status" value="1"/>
</dbReference>
<dbReference type="EMBL" id="CP011797">
    <property type="protein sequence ID" value="ATX77276.1"/>
    <property type="molecule type" value="Genomic_DNA"/>
</dbReference>
<dbReference type="RefSeq" id="WP_100257548.1">
    <property type="nucleotide sequence ID" value="NZ_CP011797.1"/>
</dbReference>
<dbReference type="InterPro" id="IPR051015">
    <property type="entry name" value="EvgA-like"/>
</dbReference>
<dbReference type="AlphaFoldDB" id="A0A2K8KXD7"/>
<dbReference type="PANTHER" id="PTHR45566:SF1">
    <property type="entry name" value="HTH-TYPE TRANSCRIPTIONAL REGULATOR YHJB-RELATED"/>
    <property type="match status" value="1"/>
</dbReference>
<reference evidence="6 7" key="1">
    <citation type="journal article" date="2017" name="Environ. Microbiol.">
        <title>Genomic and physiological analyses of 'Reinekea forsetii' reveal a versatile opportunistic lifestyle during spring algae blooms.</title>
        <authorList>
            <person name="Avci B."/>
            <person name="Hahnke R.L."/>
            <person name="Chafee M."/>
            <person name="Fischer T."/>
            <person name="Gruber-Vodicka H."/>
            <person name="Tegetmeyer H.E."/>
            <person name="Harder J."/>
            <person name="Fuchs B.M."/>
            <person name="Amann R.I."/>
            <person name="Teeling H."/>
        </authorList>
    </citation>
    <scope>NUCLEOTIDE SEQUENCE [LARGE SCALE GENOMIC DNA]</scope>
    <source>
        <strain evidence="6 7">Hel1_31_D35</strain>
    </source>
</reference>
<evidence type="ECO:0000259" key="5">
    <source>
        <dbReference type="PROSITE" id="PS50110"/>
    </source>
</evidence>
<dbReference type="CDD" id="cd17535">
    <property type="entry name" value="REC_NarL-like"/>
    <property type="match status" value="1"/>
</dbReference>
<dbReference type="PANTHER" id="PTHR45566">
    <property type="entry name" value="HTH-TYPE TRANSCRIPTIONAL REGULATOR YHJB-RELATED"/>
    <property type="match status" value="1"/>
</dbReference>
<dbReference type="InterPro" id="IPR016032">
    <property type="entry name" value="Sig_transdc_resp-reg_C-effctor"/>
</dbReference>
<feature type="domain" description="Response regulatory" evidence="5">
    <location>
        <begin position="11"/>
        <end position="127"/>
    </location>
</feature>
<organism evidence="6 7">
    <name type="scientific">Reinekea forsetii</name>
    <dbReference type="NCBI Taxonomy" id="1336806"/>
    <lineage>
        <taxon>Bacteria</taxon>
        <taxon>Pseudomonadati</taxon>
        <taxon>Pseudomonadota</taxon>
        <taxon>Gammaproteobacteria</taxon>
        <taxon>Oceanospirillales</taxon>
        <taxon>Saccharospirillaceae</taxon>
        <taxon>Reinekea</taxon>
    </lineage>
</organism>
<dbReference type="InterPro" id="IPR058245">
    <property type="entry name" value="NreC/VraR/RcsB-like_REC"/>
</dbReference>
<dbReference type="GO" id="GO:0000160">
    <property type="term" value="P:phosphorelay signal transduction system"/>
    <property type="evidence" value="ECO:0007669"/>
    <property type="project" value="InterPro"/>
</dbReference>
<dbReference type="GO" id="GO:0003677">
    <property type="term" value="F:DNA binding"/>
    <property type="evidence" value="ECO:0007669"/>
    <property type="project" value="UniProtKB-KW"/>
</dbReference>
<dbReference type="PROSITE" id="PS50043">
    <property type="entry name" value="HTH_LUXR_2"/>
    <property type="match status" value="1"/>
</dbReference>
<keyword evidence="1 3" id="KW-0597">Phosphoprotein</keyword>
<dbReference type="Gene3D" id="3.40.50.2300">
    <property type="match status" value="1"/>
</dbReference>
<dbReference type="InterPro" id="IPR011006">
    <property type="entry name" value="CheY-like_superfamily"/>
</dbReference>
<dbReference type="PRINTS" id="PR00038">
    <property type="entry name" value="HTHLUXR"/>
</dbReference>
<evidence type="ECO:0000256" key="3">
    <source>
        <dbReference type="PROSITE-ProRule" id="PRU00169"/>
    </source>
</evidence>
<evidence type="ECO:0000313" key="6">
    <source>
        <dbReference type="EMBL" id="ATX77276.1"/>
    </source>
</evidence>
<keyword evidence="2" id="KW-0238">DNA-binding</keyword>
<evidence type="ECO:0000259" key="4">
    <source>
        <dbReference type="PROSITE" id="PS50043"/>
    </source>
</evidence>
<gene>
    <name evidence="6" type="ORF">REIFOR_02142</name>
</gene>
<feature type="modified residue" description="4-aspartylphosphate" evidence="3">
    <location>
        <position position="62"/>
    </location>
</feature>
<feature type="domain" description="HTH luxR-type" evidence="4">
    <location>
        <begin position="150"/>
        <end position="215"/>
    </location>
</feature>